<sequence length="41" mass="4148">MRPRPSGWRTGEGSPRGSTVPSVTGRLLLVVGVVLAVSGTG</sequence>
<proteinExistence type="predicted"/>
<evidence type="ECO:0000313" key="3">
    <source>
        <dbReference type="Proteomes" id="UP000246661"/>
    </source>
</evidence>
<dbReference type="Proteomes" id="UP000246661">
    <property type="component" value="Unassembled WGS sequence"/>
</dbReference>
<feature type="region of interest" description="Disordered" evidence="1">
    <location>
        <begin position="1"/>
        <end position="21"/>
    </location>
</feature>
<reference evidence="3" key="1">
    <citation type="submission" date="2018-05" db="EMBL/GenBank/DDBJ databases">
        <authorList>
            <person name="Klenk H.-P."/>
            <person name="Huntemann M."/>
            <person name="Clum A."/>
            <person name="Pillay M."/>
            <person name="Palaniappan K."/>
            <person name="Varghese N."/>
            <person name="Mikhailova N."/>
            <person name="Stamatis D."/>
            <person name="Reddy T."/>
            <person name="Daum C."/>
            <person name="Shapiro N."/>
            <person name="Ivanova N."/>
            <person name="Kyrpides N."/>
            <person name="Woyke T."/>
        </authorList>
    </citation>
    <scope>NUCLEOTIDE SEQUENCE [LARGE SCALE GENOMIC DNA]</scope>
    <source>
        <strain evidence="3">DSM 45417</strain>
    </source>
</reference>
<dbReference type="EMBL" id="QGTX01000001">
    <property type="protein sequence ID" value="PWW24280.1"/>
    <property type="molecule type" value="Genomic_DNA"/>
</dbReference>
<evidence type="ECO:0000256" key="1">
    <source>
        <dbReference type="SAM" id="MobiDB-lite"/>
    </source>
</evidence>
<gene>
    <name evidence="2" type="ORF">JD79_03459</name>
</gene>
<keyword evidence="3" id="KW-1185">Reference proteome</keyword>
<name>A0A317QRE9_9ACTN</name>
<protein>
    <submittedName>
        <fullName evidence="2">Uncharacterized protein</fullName>
    </submittedName>
</protein>
<accession>A0A317QRE9</accession>
<organism evidence="2 3">
    <name type="scientific">Geodermatophilus normandii</name>
    <dbReference type="NCBI Taxonomy" id="1137989"/>
    <lineage>
        <taxon>Bacteria</taxon>
        <taxon>Bacillati</taxon>
        <taxon>Actinomycetota</taxon>
        <taxon>Actinomycetes</taxon>
        <taxon>Geodermatophilales</taxon>
        <taxon>Geodermatophilaceae</taxon>
        <taxon>Geodermatophilus</taxon>
    </lineage>
</organism>
<evidence type="ECO:0000313" key="2">
    <source>
        <dbReference type="EMBL" id="PWW24280.1"/>
    </source>
</evidence>
<dbReference type="AlphaFoldDB" id="A0A317QRE9"/>
<comment type="caution">
    <text evidence="2">The sequence shown here is derived from an EMBL/GenBank/DDBJ whole genome shotgun (WGS) entry which is preliminary data.</text>
</comment>